<comment type="similarity">
    <text evidence="12">Belongs to the OXA1/ALB3/YidC family. Type 2 subfamily.</text>
</comment>
<keyword evidence="5 12" id="KW-0732">Signal</keyword>
<evidence type="ECO:0000256" key="11">
    <source>
        <dbReference type="ARBA" id="ARBA00023288"/>
    </source>
</evidence>
<dbReference type="EMBL" id="FNJU01000002">
    <property type="protein sequence ID" value="SDP33281.1"/>
    <property type="molecule type" value="Genomic_DNA"/>
</dbReference>
<evidence type="ECO:0000256" key="2">
    <source>
        <dbReference type="ARBA" id="ARBA00022448"/>
    </source>
</evidence>
<evidence type="ECO:0000256" key="4">
    <source>
        <dbReference type="ARBA" id="ARBA00022692"/>
    </source>
</evidence>
<evidence type="ECO:0000256" key="3">
    <source>
        <dbReference type="ARBA" id="ARBA00022475"/>
    </source>
</evidence>
<keyword evidence="16" id="KW-1185">Reference proteome</keyword>
<dbReference type="CDD" id="cd20070">
    <property type="entry name" value="5TM_YidC_Alb3"/>
    <property type="match status" value="1"/>
</dbReference>
<evidence type="ECO:0000256" key="13">
    <source>
        <dbReference type="SAM" id="SignalP"/>
    </source>
</evidence>
<dbReference type="AlphaFoldDB" id="A0A1H0RUN5"/>
<evidence type="ECO:0000256" key="5">
    <source>
        <dbReference type="ARBA" id="ARBA00022729"/>
    </source>
</evidence>
<comment type="subcellular location">
    <subcellularLocation>
        <location evidence="1 12">Cell membrane</location>
        <topology evidence="1 12">Multi-pass membrane protein</topology>
    </subcellularLocation>
</comment>
<evidence type="ECO:0000256" key="12">
    <source>
        <dbReference type="HAMAP-Rule" id="MF_01811"/>
    </source>
</evidence>
<dbReference type="InterPro" id="IPR047196">
    <property type="entry name" value="YidC_ALB_C"/>
</dbReference>
<dbReference type="InterPro" id="IPR028055">
    <property type="entry name" value="YidC/Oxa/ALB_C"/>
</dbReference>
<feature type="transmembrane region" description="Helical" evidence="12">
    <location>
        <begin position="53"/>
        <end position="73"/>
    </location>
</feature>
<comment type="function">
    <text evidence="12">Required for the insertion and/or proper folding and/or complex formation of integral membrane proteins into the membrane. Involved in integration of membrane proteins that insert both dependently and independently of the Sec translocase complex, as well as at least some lipoproteins.</text>
</comment>
<keyword evidence="8 12" id="KW-0472">Membrane</keyword>
<keyword evidence="6 12" id="KW-0653">Protein transport</keyword>
<feature type="transmembrane region" description="Helical" evidence="12">
    <location>
        <begin position="161"/>
        <end position="182"/>
    </location>
</feature>
<keyword evidence="10 12" id="KW-0143">Chaperone</keyword>
<dbReference type="GO" id="GO:0005886">
    <property type="term" value="C:plasma membrane"/>
    <property type="evidence" value="ECO:0007669"/>
    <property type="project" value="UniProtKB-SubCell"/>
</dbReference>
<name>A0A1H0RUN5_9BACI</name>
<dbReference type="PANTHER" id="PTHR12428">
    <property type="entry name" value="OXA1"/>
    <property type="match status" value="1"/>
</dbReference>
<keyword evidence="2 12" id="KW-0813">Transport</keyword>
<dbReference type="GO" id="GO:0051205">
    <property type="term" value="P:protein insertion into membrane"/>
    <property type="evidence" value="ECO:0007669"/>
    <property type="project" value="TreeGrafter"/>
</dbReference>
<dbReference type="PANTHER" id="PTHR12428:SF65">
    <property type="entry name" value="CYTOCHROME C OXIDASE ASSEMBLY PROTEIN COX18, MITOCHONDRIAL"/>
    <property type="match status" value="1"/>
</dbReference>
<dbReference type="STRING" id="930152.SAMN05216565_102396"/>
<dbReference type="Proteomes" id="UP000199159">
    <property type="component" value="Unassembled WGS sequence"/>
</dbReference>
<feature type="transmembrane region" description="Helical" evidence="12">
    <location>
        <begin position="203"/>
        <end position="225"/>
    </location>
</feature>
<dbReference type="GO" id="GO:0015031">
    <property type="term" value="P:protein transport"/>
    <property type="evidence" value="ECO:0007669"/>
    <property type="project" value="UniProtKB-KW"/>
</dbReference>
<evidence type="ECO:0000256" key="6">
    <source>
        <dbReference type="ARBA" id="ARBA00022927"/>
    </source>
</evidence>
<evidence type="ECO:0000256" key="8">
    <source>
        <dbReference type="ARBA" id="ARBA00023136"/>
    </source>
</evidence>
<feature type="domain" description="Membrane insertase YidC/Oxa/ALB C-terminal" evidence="14">
    <location>
        <begin position="53"/>
        <end position="238"/>
    </location>
</feature>
<dbReference type="Pfam" id="PF02096">
    <property type="entry name" value="60KD_IMP"/>
    <property type="match status" value="1"/>
</dbReference>
<keyword evidence="9" id="KW-0564">Palmitate</keyword>
<dbReference type="NCBIfam" id="TIGR03592">
    <property type="entry name" value="yidC_oxa1_cterm"/>
    <property type="match status" value="1"/>
</dbReference>
<dbReference type="InterPro" id="IPR001708">
    <property type="entry name" value="YidC/ALB3/OXA1/COX18"/>
</dbReference>
<organism evidence="15 16">
    <name type="scientific">Litchfieldia salsa</name>
    <dbReference type="NCBI Taxonomy" id="930152"/>
    <lineage>
        <taxon>Bacteria</taxon>
        <taxon>Bacillati</taxon>
        <taxon>Bacillota</taxon>
        <taxon>Bacilli</taxon>
        <taxon>Bacillales</taxon>
        <taxon>Bacillaceae</taxon>
        <taxon>Litchfieldia</taxon>
    </lineage>
</organism>
<keyword evidence="3 12" id="KW-1003">Cell membrane</keyword>
<evidence type="ECO:0000313" key="16">
    <source>
        <dbReference type="Proteomes" id="UP000199159"/>
    </source>
</evidence>
<protein>
    <recommendedName>
        <fullName evidence="12">Membrane protein insertase YidC</fullName>
    </recommendedName>
    <alternativeName>
        <fullName evidence="12">Foldase YidC</fullName>
    </alternativeName>
    <alternativeName>
        <fullName evidence="12">Membrane integrase YidC</fullName>
    </alternativeName>
    <alternativeName>
        <fullName evidence="12">Membrane protein YidC</fullName>
    </alternativeName>
</protein>
<dbReference type="HAMAP" id="MF_01811">
    <property type="entry name" value="YidC_type2"/>
    <property type="match status" value="1"/>
</dbReference>
<evidence type="ECO:0000256" key="9">
    <source>
        <dbReference type="ARBA" id="ARBA00023139"/>
    </source>
</evidence>
<accession>A0A1H0RUN5</accession>
<dbReference type="PROSITE" id="PS51257">
    <property type="entry name" value="PROKAR_LIPOPROTEIN"/>
    <property type="match status" value="1"/>
</dbReference>
<evidence type="ECO:0000256" key="7">
    <source>
        <dbReference type="ARBA" id="ARBA00022989"/>
    </source>
</evidence>
<sequence>MFKKISYSLFLLLIFMTGCSQHDSTDPSLFQLYLVNPMENFIYFLAEVDGGSFGVAIILITIIIRLVLMPLMLKQYKSQQLMKVKMANLKPEMDSIQEKLKNTKDAKEQKVLQLEMMNLYRKHNVNPLSMGCLPLIIQMPILMALYYAISHSTEIATHSFLWFNLGQPDVFITLIAGLIYYLQFKVSQINLSMEQQKQMRIMGMLSPIMIMVFSFTAPAALPLYWCVGGLFLICQTLLGQRLYKQEESTLNNAQLD</sequence>
<dbReference type="InterPro" id="IPR023060">
    <property type="entry name" value="YidC/YidC1/YidC2_Firmicutes"/>
</dbReference>
<dbReference type="RefSeq" id="WP_238457183.1">
    <property type="nucleotide sequence ID" value="NZ_FNJU01000002.1"/>
</dbReference>
<evidence type="ECO:0000256" key="10">
    <source>
        <dbReference type="ARBA" id="ARBA00023186"/>
    </source>
</evidence>
<keyword evidence="7 12" id="KW-1133">Transmembrane helix</keyword>
<reference evidence="16" key="1">
    <citation type="submission" date="2016-10" db="EMBL/GenBank/DDBJ databases">
        <authorList>
            <person name="Varghese N."/>
            <person name="Submissions S."/>
        </authorList>
    </citation>
    <scope>NUCLEOTIDE SEQUENCE [LARGE SCALE GENOMIC DNA]</scope>
    <source>
        <strain evidence="16">IBRC-M10078</strain>
    </source>
</reference>
<feature type="signal peptide" evidence="13">
    <location>
        <begin position="1"/>
        <end position="22"/>
    </location>
</feature>
<keyword evidence="11 12" id="KW-0449">Lipoprotein</keyword>
<evidence type="ECO:0000259" key="14">
    <source>
        <dbReference type="Pfam" id="PF02096"/>
    </source>
</evidence>
<evidence type="ECO:0000313" key="15">
    <source>
        <dbReference type="EMBL" id="SDP33281.1"/>
    </source>
</evidence>
<feature type="transmembrane region" description="Helical" evidence="12">
    <location>
        <begin position="125"/>
        <end position="149"/>
    </location>
</feature>
<feature type="chain" id="PRO_5038880043" description="Membrane protein insertase YidC" evidence="13">
    <location>
        <begin position="23"/>
        <end position="256"/>
    </location>
</feature>
<keyword evidence="4 12" id="KW-0812">Transmembrane</keyword>
<evidence type="ECO:0000256" key="1">
    <source>
        <dbReference type="ARBA" id="ARBA00004651"/>
    </source>
</evidence>
<gene>
    <name evidence="12" type="primary">yidC</name>
    <name evidence="15" type="ORF">SAMN05216565_102396</name>
</gene>
<dbReference type="GO" id="GO:0032977">
    <property type="term" value="F:membrane insertase activity"/>
    <property type="evidence" value="ECO:0007669"/>
    <property type="project" value="InterPro"/>
</dbReference>
<dbReference type="PRINTS" id="PR00701">
    <property type="entry name" value="60KDINNERMP"/>
</dbReference>
<proteinExistence type="inferred from homology"/>